<comment type="similarity">
    <text evidence="12 13">Belongs to the ThiC family.</text>
</comment>
<feature type="binding site" evidence="13">
    <location>
        <position position="304"/>
    </location>
    <ligand>
        <name>substrate</name>
    </ligand>
</feature>
<keyword evidence="7 13" id="KW-0784">Thiamine biosynthesis</keyword>
<protein>
    <recommendedName>
        <fullName evidence="13">Phosphomethylpyrimidine synthase</fullName>
        <ecNumber evidence="13">4.1.99.17</ecNumber>
    </recommendedName>
    <alternativeName>
        <fullName evidence="13">Hydroxymethylpyrimidine phosphate synthase</fullName>
        <shortName evidence="13">HMP-P synthase</shortName>
        <shortName evidence="13">HMP-phosphate synthase</shortName>
        <shortName evidence="13">HMPP synthase</shortName>
    </alternativeName>
    <alternativeName>
        <fullName evidence="13">Thiamine biosynthesis protein ThiC</fullName>
    </alternativeName>
</protein>
<reference evidence="16" key="1">
    <citation type="submission" date="2018-03" db="EMBL/GenBank/DDBJ databases">
        <authorList>
            <person name="Rodrigo-Torres L."/>
            <person name="Arahal R. D."/>
            <person name="Lucena T."/>
        </authorList>
    </citation>
    <scope>NUCLEOTIDE SEQUENCE [LARGE SCALE GENOMIC DNA]</scope>
    <source>
        <strain evidence="16">CECT 7615</strain>
    </source>
</reference>
<keyword evidence="10 13" id="KW-0456">Lyase</keyword>
<keyword evidence="16" id="KW-1185">Reference proteome</keyword>
<dbReference type="EC" id="4.1.99.17" evidence="13"/>
<dbReference type="PANTHER" id="PTHR30557">
    <property type="entry name" value="THIAMINE BIOSYNTHESIS PROTEIN THIC"/>
    <property type="match status" value="1"/>
</dbReference>
<dbReference type="RefSeq" id="WP_108786035.1">
    <property type="nucleotide sequence ID" value="NZ_ONZG01000003.1"/>
</dbReference>
<evidence type="ECO:0000313" key="15">
    <source>
        <dbReference type="EMBL" id="SPJ27750.1"/>
    </source>
</evidence>
<keyword evidence="8 13" id="KW-0408">Iron</keyword>
<dbReference type="GO" id="GO:0070284">
    <property type="term" value="F:phosphomethylpyrimidine synthase activity"/>
    <property type="evidence" value="ECO:0007669"/>
    <property type="project" value="UniProtKB-EC"/>
</dbReference>
<dbReference type="Pfam" id="PF13667">
    <property type="entry name" value="ThiC-associated"/>
    <property type="match status" value="1"/>
</dbReference>
<dbReference type="GO" id="GO:0005829">
    <property type="term" value="C:cytosol"/>
    <property type="evidence" value="ECO:0007669"/>
    <property type="project" value="TreeGrafter"/>
</dbReference>
<dbReference type="InterPro" id="IPR025747">
    <property type="entry name" value="ThiC-associated_dom"/>
</dbReference>
<feature type="binding site" evidence="13">
    <location>
        <position position="560"/>
    </location>
    <ligand>
        <name>[4Fe-4S] cluster</name>
        <dbReference type="ChEBI" id="CHEBI:49883"/>
        <note>4Fe-4S-S-AdoMet</note>
    </ligand>
</feature>
<comment type="subunit">
    <text evidence="13">Homodimer.</text>
</comment>
<evidence type="ECO:0000259" key="14">
    <source>
        <dbReference type="Pfam" id="PF13667"/>
    </source>
</evidence>
<evidence type="ECO:0000256" key="3">
    <source>
        <dbReference type="ARBA" id="ARBA00022485"/>
    </source>
</evidence>
<dbReference type="SFLD" id="SFLDG01114">
    <property type="entry name" value="phosphomethylpyrimidine_syntha"/>
    <property type="match status" value="1"/>
</dbReference>
<dbReference type="SFLD" id="SFLDF00407">
    <property type="entry name" value="phosphomethylpyrimidine_syntha"/>
    <property type="match status" value="1"/>
</dbReference>
<evidence type="ECO:0000256" key="9">
    <source>
        <dbReference type="ARBA" id="ARBA00023014"/>
    </source>
</evidence>
<feature type="domain" description="ThiC-associated" evidence="14">
    <location>
        <begin position="13"/>
        <end position="84"/>
    </location>
</feature>
<feature type="binding site" evidence="13">
    <location>
        <position position="239"/>
    </location>
    <ligand>
        <name>substrate</name>
    </ligand>
</feature>
<keyword evidence="3 13" id="KW-0004">4Fe-4S</keyword>
<dbReference type="UniPathway" id="UPA00060"/>
<dbReference type="InterPro" id="IPR002817">
    <property type="entry name" value="ThiC/BzaA/B"/>
</dbReference>
<dbReference type="NCBIfam" id="NF009895">
    <property type="entry name" value="PRK13352.1"/>
    <property type="match status" value="1"/>
</dbReference>
<dbReference type="InterPro" id="IPR037509">
    <property type="entry name" value="ThiC"/>
</dbReference>
<dbReference type="AlphaFoldDB" id="A0A2R8C5R3"/>
<evidence type="ECO:0000256" key="12">
    <source>
        <dbReference type="ARBA" id="ARBA00061546"/>
    </source>
</evidence>
<keyword evidence="5 13" id="KW-0479">Metal-binding</keyword>
<dbReference type="SFLD" id="SFLDS00113">
    <property type="entry name" value="Radical_SAM_Phosphomethylpyrim"/>
    <property type="match status" value="1"/>
</dbReference>
<evidence type="ECO:0000256" key="5">
    <source>
        <dbReference type="ARBA" id="ARBA00022723"/>
    </source>
</evidence>
<dbReference type="InterPro" id="IPR038521">
    <property type="entry name" value="ThiC/Bza_core_dom"/>
</dbReference>
<keyword evidence="9 13" id="KW-0411">Iron-sulfur</keyword>
<dbReference type="NCBIfam" id="NF006763">
    <property type="entry name" value="PRK09284.1"/>
    <property type="match status" value="1"/>
</dbReference>
<evidence type="ECO:0000313" key="16">
    <source>
        <dbReference type="Proteomes" id="UP000244898"/>
    </source>
</evidence>
<dbReference type="GO" id="GO:0051539">
    <property type="term" value="F:4 iron, 4 sulfur cluster binding"/>
    <property type="evidence" value="ECO:0007669"/>
    <property type="project" value="UniProtKB-KW"/>
</dbReference>
<dbReference type="OrthoDB" id="9805897at2"/>
<feature type="binding site" evidence="13">
    <location>
        <position position="431"/>
    </location>
    <ligand>
        <name>substrate</name>
    </ligand>
</feature>
<dbReference type="Gene3D" id="3.20.20.540">
    <property type="entry name" value="Radical SAM ThiC family, central domain"/>
    <property type="match status" value="1"/>
</dbReference>
<evidence type="ECO:0000256" key="8">
    <source>
        <dbReference type="ARBA" id="ARBA00023004"/>
    </source>
</evidence>
<dbReference type="Pfam" id="PF01964">
    <property type="entry name" value="ThiC_Rad_SAM"/>
    <property type="match status" value="1"/>
</dbReference>
<gene>
    <name evidence="13 15" type="primary">thiC</name>
    <name evidence="15" type="ORF">TRM7615_01242</name>
</gene>
<evidence type="ECO:0000256" key="7">
    <source>
        <dbReference type="ARBA" id="ARBA00022977"/>
    </source>
</evidence>
<evidence type="ECO:0000256" key="1">
    <source>
        <dbReference type="ARBA" id="ARBA00003175"/>
    </source>
</evidence>
<dbReference type="Gene3D" id="6.10.250.620">
    <property type="match status" value="1"/>
</dbReference>
<evidence type="ECO:0000256" key="13">
    <source>
        <dbReference type="HAMAP-Rule" id="MF_00089"/>
    </source>
</evidence>
<feature type="binding site" evidence="13">
    <location>
        <position position="210"/>
    </location>
    <ligand>
        <name>substrate</name>
    </ligand>
</feature>
<dbReference type="GO" id="GO:0008270">
    <property type="term" value="F:zinc ion binding"/>
    <property type="evidence" value="ECO:0007669"/>
    <property type="project" value="UniProtKB-UniRule"/>
</dbReference>
<dbReference type="GO" id="GO:0009229">
    <property type="term" value="P:thiamine diphosphate biosynthetic process"/>
    <property type="evidence" value="ECO:0007669"/>
    <property type="project" value="UniProtKB-UniRule"/>
</dbReference>
<feature type="binding site" evidence="13">
    <location>
        <begin position="365"/>
        <end position="368"/>
    </location>
    <ligand>
        <name>substrate</name>
    </ligand>
</feature>
<evidence type="ECO:0000256" key="4">
    <source>
        <dbReference type="ARBA" id="ARBA00022691"/>
    </source>
</evidence>
<evidence type="ECO:0000256" key="2">
    <source>
        <dbReference type="ARBA" id="ARBA00004948"/>
    </source>
</evidence>
<feature type="binding site" evidence="13">
    <location>
        <position position="555"/>
    </location>
    <ligand>
        <name>[4Fe-4S] cluster</name>
        <dbReference type="ChEBI" id="CHEBI:49883"/>
        <note>4Fe-4S-S-AdoMet</note>
    </ligand>
</feature>
<dbReference type="FunFam" id="3.20.20.540:FF:000001">
    <property type="entry name" value="Phosphomethylpyrimidine synthase"/>
    <property type="match status" value="1"/>
</dbReference>
<dbReference type="Proteomes" id="UP000244898">
    <property type="component" value="Unassembled WGS sequence"/>
</dbReference>
<name>A0A2R8C5R3_9RHOB</name>
<feature type="binding site" evidence="13">
    <location>
        <position position="404"/>
    </location>
    <ligand>
        <name>substrate</name>
    </ligand>
</feature>
<dbReference type="HAMAP" id="MF_00089">
    <property type="entry name" value="ThiC"/>
    <property type="match status" value="1"/>
</dbReference>
<accession>A0A2R8C5R3</accession>
<comment type="function">
    <text evidence="1 13">Catalyzes the synthesis of the hydroxymethylpyrimidine phosphate (HMP-P) moiety of thiamine from aminoimidazole ribotide (AIR) in a radical S-adenosyl-L-methionine (SAM)-dependent reaction.</text>
</comment>
<feature type="binding site" evidence="13">
    <location>
        <position position="268"/>
    </location>
    <ligand>
        <name>substrate</name>
    </ligand>
</feature>
<evidence type="ECO:0000256" key="11">
    <source>
        <dbReference type="ARBA" id="ARBA00050218"/>
    </source>
</evidence>
<organism evidence="15 16">
    <name type="scientific">Falsiruegeria mediterranea M17</name>
    <dbReference type="NCBI Taxonomy" id="1200281"/>
    <lineage>
        <taxon>Bacteria</taxon>
        <taxon>Pseudomonadati</taxon>
        <taxon>Pseudomonadota</taxon>
        <taxon>Alphaproteobacteria</taxon>
        <taxon>Rhodobacterales</taxon>
        <taxon>Roseobacteraceae</taxon>
        <taxon>Falsiruegeria</taxon>
    </lineage>
</organism>
<feature type="binding site" evidence="13">
    <location>
        <position position="552"/>
    </location>
    <ligand>
        <name>[4Fe-4S] cluster</name>
        <dbReference type="ChEBI" id="CHEBI:49883"/>
        <note>4Fe-4S-S-AdoMet</note>
    </ligand>
</feature>
<dbReference type="EMBL" id="ONZG01000003">
    <property type="protein sequence ID" value="SPJ27750.1"/>
    <property type="molecule type" value="Genomic_DNA"/>
</dbReference>
<feature type="binding site" evidence="13">
    <location>
        <position position="472"/>
    </location>
    <ligand>
        <name>Zn(2+)</name>
        <dbReference type="ChEBI" id="CHEBI:29105"/>
    </ligand>
</feature>
<keyword evidence="6 13" id="KW-0862">Zinc</keyword>
<evidence type="ECO:0000256" key="10">
    <source>
        <dbReference type="ARBA" id="ARBA00023239"/>
    </source>
</evidence>
<keyword evidence="4 13" id="KW-0949">S-adenosyl-L-methionine</keyword>
<comment type="catalytic activity">
    <reaction evidence="11 13">
        <text>5-amino-1-(5-phospho-beta-D-ribosyl)imidazole + S-adenosyl-L-methionine = 4-amino-2-methyl-5-(phosphooxymethyl)pyrimidine + CO + 5'-deoxyadenosine + formate + L-methionine + 3 H(+)</text>
        <dbReference type="Rhea" id="RHEA:24840"/>
        <dbReference type="ChEBI" id="CHEBI:15378"/>
        <dbReference type="ChEBI" id="CHEBI:15740"/>
        <dbReference type="ChEBI" id="CHEBI:17245"/>
        <dbReference type="ChEBI" id="CHEBI:17319"/>
        <dbReference type="ChEBI" id="CHEBI:57844"/>
        <dbReference type="ChEBI" id="CHEBI:58354"/>
        <dbReference type="ChEBI" id="CHEBI:59789"/>
        <dbReference type="ChEBI" id="CHEBI:137981"/>
        <dbReference type="EC" id="4.1.99.17"/>
    </reaction>
</comment>
<feature type="binding site" evidence="13">
    <location>
        <begin position="324"/>
        <end position="326"/>
    </location>
    <ligand>
        <name>substrate</name>
    </ligand>
</feature>
<evidence type="ECO:0000256" key="6">
    <source>
        <dbReference type="ARBA" id="ARBA00022833"/>
    </source>
</evidence>
<feature type="binding site" evidence="13">
    <location>
        <position position="408"/>
    </location>
    <ligand>
        <name>Zn(2+)</name>
        <dbReference type="ChEBI" id="CHEBI:29105"/>
    </ligand>
</feature>
<dbReference type="GO" id="GO:0009228">
    <property type="term" value="P:thiamine biosynthetic process"/>
    <property type="evidence" value="ECO:0007669"/>
    <property type="project" value="UniProtKB-UniRule"/>
</dbReference>
<comment type="pathway">
    <text evidence="2 13">Cofactor biosynthesis; thiamine diphosphate biosynthesis.</text>
</comment>
<proteinExistence type="inferred from homology"/>
<dbReference type="PANTHER" id="PTHR30557:SF1">
    <property type="entry name" value="PHOSPHOMETHYLPYRIMIDINE SYNTHASE, CHLOROPLASTIC"/>
    <property type="match status" value="1"/>
</dbReference>
<sequence length="599" mass="66575">MNVPNPKITTGGLPAARKIYVSGTQHPDIRVPMREISVHPTAGEPPLPVYDSSGPYTDPDVQIDIKQGLAPLRRAWIEARGDVEDYEGREITAADNGFVEGDRLTPEFPVKPRPLRAKDGKAVTQLAYARAGIVTPEMEFIAIRENQLREAVVEERDGNDWGANIPGYVTPEFVRDEVAAGRAIIPANINHPEAEPMIIGRNFLVKINANMGTSAVTSSMEEEVDKMVWSIRWGADTVMDLSTGRNIHNTREWIIRNSPVPIGTVPMYQALEKVNGIAEDLTWEVFRDTLIEQAEQGVDYFTIHAGVRLHMVPMTVNRVTGIVSRGGSIMAKWCLHHHKESFLYEHFEEICEICRAYDVSFSLGDGLRPGSIADANDEAQFAELETLGELTKIAWAKDCQVMIEGPGHVAMHKIKENMDKQLECCHEAPFYTLGPLTTDIAPGYDHITSGIGAAMIGWFGCAMLCYVTPKEHLGLPDRDDVKTGVITYKIAAHAADLAKGLPGAQRRDDALSRARFEFRWEDQFNLSLDPETAREFHDQTLPKQAHKVAHFCSMCGPKFCSMRISHDIRAEAQKEGMEAMAAKFREGGDLYMPAKEPAE</sequence>
<comment type="cofactor">
    <cofactor evidence="13">
        <name>[4Fe-4S] cluster</name>
        <dbReference type="ChEBI" id="CHEBI:49883"/>
    </cofactor>
    <text evidence="13">Binds 1 [4Fe-4S] cluster per subunit. The cluster is coordinated with 3 cysteines and an exchangeable S-adenosyl-L-methionine.</text>
</comment>
<dbReference type="NCBIfam" id="TIGR00190">
    <property type="entry name" value="thiC"/>
    <property type="match status" value="1"/>
</dbReference>